<sequence>MSGSVDIFPVAPKGKTTSREESGTREESKPPLYNIPWSDEEQQLLEKLLDEFPDEPVAAQRFQKISAAMGTRTPKQVASRVQKYFIKLVKAGLEAPGRMNYSLESKPKNKGAAANIKGKKRKDAPVGEGVIKPKASRPKKKDPAELGQGTGTGYRRQKAKSLFSTGSGRTSGTQYLHYSSAPTVYMSEEDDEESVQDMLAVSNNSNTPGSDVSNSGITSHLGFADGMATHQQPQYVDSDVLKALVEDKTKVPGKDYLVVDVRDEDYEGGHIPGCLNVPANELPEKLPLLIEEYKAVPQLFFHCALSQVRGPKAANRWSAALAERDMELAKTEAAAAVAADQGPLSQKVNILRGGFTEWQLKYKSDRNLVEDYKAEYWMEDY</sequence>
<evidence type="ECO:0000259" key="3">
    <source>
        <dbReference type="PROSITE" id="PS50206"/>
    </source>
</evidence>
<reference evidence="5" key="1">
    <citation type="journal article" date="2020" name="Fungal Divers.">
        <title>Resolving the Mortierellaceae phylogeny through synthesis of multi-gene phylogenetics and phylogenomics.</title>
        <authorList>
            <person name="Vandepol N."/>
            <person name="Liber J."/>
            <person name="Desiro A."/>
            <person name="Na H."/>
            <person name="Kennedy M."/>
            <person name="Barry K."/>
            <person name="Grigoriev I.V."/>
            <person name="Miller A.N."/>
            <person name="O'Donnell K."/>
            <person name="Stajich J.E."/>
            <person name="Bonito G."/>
        </authorList>
    </citation>
    <scope>NUCLEOTIDE SEQUENCE</scope>
    <source>
        <strain evidence="5">KOD948</strain>
    </source>
</reference>
<feature type="compositionally biased region" description="Basic and acidic residues" evidence="1">
    <location>
        <begin position="17"/>
        <end position="29"/>
    </location>
</feature>
<evidence type="ECO:0000313" key="5">
    <source>
        <dbReference type="EMBL" id="KAG0252269.1"/>
    </source>
</evidence>
<dbReference type="Proteomes" id="UP000726737">
    <property type="component" value="Unassembled WGS sequence"/>
</dbReference>
<evidence type="ECO:0000259" key="2">
    <source>
        <dbReference type="PROSITE" id="PS50090"/>
    </source>
</evidence>
<feature type="compositionally biased region" description="Polar residues" evidence="1">
    <location>
        <begin position="162"/>
        <end position="175"/>
    </location>
</feature>
<dbReference type="Pfam" id="PF00249">
    <property type="entry name" value="Myb_DNA-binding"/>
    <property type="match status" value="1"/>
</dbReference>
<dbReference type="OrthoDB" id="102559at2759"/>
<feature type="region of interest" description="Disordered" evidence="1">
    <location>
        <begin position="1"/>
        <end position="35"/>
    </location>
</feature>
<dbReference type="SMART" id="SM00717">
    <property type="entry name" value="SANT"/>
    <property type="match status" value="1"/>
</dbReference>
<dbReference type="SMART" id="SM00450">
    <property type="entry name" value="RHOD"/>
    <property type="match status" value="1"/>
</dbReference>
<dbReference type="InterPro" id="IPR001005">
    <property type="entry name" value="SANT/Myb"/>
</dbReference>
<dbReference type="InterPro" id="IPR001763">
    <property type="entry name" value="Rhodanese-like_dom"/>
</dbReference>
<dbReference type="EMBL" id="JAAAJA010000531">
    <property type="protein sequence ID" value="KAG0252269.1"/>
    <property type="molecule type" value="Genomic_DNA"/>
</dbReference>
<dbReference type="PROSITE" id="PS50206">
    <property type="entry name" value="RHODANESE_3"/>
    <property type="match status" value="1"/>
</dbReference>
<dbReference type="CDD" id="cd00167">
    <property type="entry name" value="SANT"/>
    <property type="match status" value="1"/>
</dbReference>
<organism evidence="5 6">
    <name type="scientific">Mortierella polycephala</name>
    <dbReference type="NCBI Taxonomy" id="41804"/>
    <lineage>
        <taxon>Eukaryota</taxon>
        <taxon>Fungi</taxon>
        <taxon>Fungi incertae sedis</taxon>
        <taxon>Mucoromycota</taxon>
        <taxon>Mortierellomycotina</taxon>
        <taxon>Mortierellomycetes</taxon>
        <taxon>Mortierellales</taxon>
        <taxon>Mortierellaceae</taxon>
        <taxon>Mortierella</taxon>
    </lineage>
</organism>
<dbReference type="AlphaFoldDB" id="A0A9P6PRW9"/>
<dbReference type="InterPro" id="IPR037830">
    <property type="entry name" value="ZZZ3"/>
</dbReference>
<dbReference type="PROSITE" id="PS50090">
    <property type="entry name" value="MYB_LIKE"/>
    <property type="match status" value="1"/>
</dbReference>
<protein>
    <recommendedName>
        <fullName evidence="7">Rhodanese domain-containing protein</fullName>
    </recommendedName>
</protein>
<evidence type="ECO:0000259" key="4">
    <source>
        <dbReference type="PROSITE" id="PS51294"/>
    </source>
</evidence>
<dbReference type="Gene3D" id="3.40.250.10">
    <property type="entry name" value="Rhodanese-like domain"/>
    <property type="match status" value="1"/>
</dbReference>
<proteinExistence type="predicted"/>
<dbReference type="Pfam" id="PF00581">
    <property type="entry name" value="Rhodanese"/>
    <property type="match status" value="1"/>
</dbReference>
<comment type="caution">
    <text evidence="5">The sequence shown here is derived from an EMBL/GenBank/DDBJ whole genome shotgun (WGS) entry which is preliminary data.</text>
</comment>
<keyword evidence="6" id="KW-1185">Reference proteome</keyword>
<evidence type="ECO:0008006" key="7">
    <source>
        <dbReference type="Google" id="ProtNLM"/>
    </source>
</evidence>
<evidence type="ECO:0000313" key="6">
    <source>
        <dbReference type="Proteomes" id="UP000726737"/>
    </source>
</evidence>
<dbReference type="PANTHER" id="PTHR22705:SF0">
    <property type="entry name" value="ZZ-TYPE ZINC FINGER-CONTAINING PROTEIN 3"/>
    <property type="match status" value="1"/>
</dbReference>
<gene>
    <name evidence="5" type="ORF">BG011_007084</name>
</gene>
<dbReference type="InterPro" id="IPR036873">
    <property type="entry name" value="Rhodanese-like_dom_sf"/>
</dbReference>
<name>A0A9P6PRW9_9FUNG</name>
<dbReference type="PANTHER" id="PTHR22705">
    <property type="entry name" value="ZINC FINGER, ZZ DOMAIN CONTAINING 3"/>
    <property type="match status" value="1"/>
</dbReference>
<feature type="domain" description="HTH myb-type" evidence="4">
    <location>
        <begin position="36"/>
        <end position="89"/>
    </location>
</feature>
<accession>A0A9P6PRW9</accession>
<dbReference type="InterPro" id="IPR017930">
    <property type="entry name" value="Myb_dom"/>
</dbReference>
<dbReference type="Gene3D" id="1.10.10.60">
    <property type="entry name" value="Homeodomain-like"/>
    <property type="match status" value="1"/>
</dbReference>
<feature type="domain" description="Rhodanese" evidence="3">
    <location>
        <begin position="252"/>
        <end position="367"/>
    </location>
</feature>
<evidence type="ECO:0000256" key="1">
    <source>
        <dbReference type="SAM" id="MobiDB-lite"/>
    </source>
</evidence>
<dbReference type="InterPro" id="IPR009057">
    <property type="entry name" value="Homeodomain-like_sf"/>
</dbReference>
<dbReference type="PROSITE" id="PS51294">
    <property type="entry name" value="HTH_MYB"/>
    <property type="match status" value="1"/>
</dbReference>
<dbReference type="SUPFAM" id="SSF52821">
    <property type="entry name" value="Rhodanese/Cell cycle control phosphatase"/>
    <property type="match status" value="1"/>
</dbReference>
<feature type="region of interest" description="Disordered" evidence="1">
    <location>
        <begin position="102"/>
        <end position="175"/>
    </location>
</feature>
<dbReference type="SUPFAM" id="SSF46689">
    <property type="entry name" value="Homeodomain-like"/>
    <property type="match status" value="1"/>
</dbReference>
<feature type="domain" description="Myb-like" evidence="2">
    <location>
        <begin position="29"/>
        <end position="85"/>
    </location>
</feature>